<evidence type="ECO:0000256" key="5">
    <source>
        <dbReference type="ARBA" id="ARBA00022781"/>
    </source>
</evidence>
<keyword evidence="9" id="KW-0066">ATP synthesis</keyword>
<evidence type="ECO:0000313" key="13">
    <source>
        <dbReference type="Proteomes" id="UP000752171"/>
    </source>
</evidence>
<feature type="compositionally biased region" description="Polar residues" evidence="10">
    <location>
        <begin position="302"/>
        <end position="320"/>
    </location>
</feature>
<evidence type="ECO:0000256" key="10">
    <source>
        <dbReference type="SAM" id="MobiDB-lite"/>
    </source>
</evidence>
<evidence type="ECO:0000256" key="9">
    <source>
        <dbReference type="ARBA" id="ARBA00023310"/>
    </source>
</evidence>
<dbReference type="GO" id="GO:0031966">
    <property type="term" value="C:mitochondrial membrane"/>
    <property type="evidence" value="ECO:0007669"/>
    <property type="project" value="UniProtKB-SubCell"/>
</dbReference>
<evidence type="ECO:0000256" key="4">
    <source>
        <dbReference type="ARBA" id="ARBA00022547"/>
    </source>
</evidence>
<feature type="region of interest" description="Disordered" evidence="10">
    <location>
        <begin position="284"/>
        <end position="320"/>
    </location>
</feature>
<comment type="subcellular location">
    <subcellularLocation>
        <location evidence="1">Mitochondrion membrane</location>
    </subcellularLocation>
</comment>
<proteinExistence type="inferred from homology"/>
<keyword evidence="11" id="KW-1133">Transmembrane helix</keyword>
<dbReference type="GO" id="GO:0045259">
    <property type="term" value="C:proton-transporting ATP synthase complex"/>
    <property type="evidence" value="ECO:0007669"/>
    <property type="project" value="UniProtKB-KW"/>
</dbReference>
<evidence type="ECO:0000256" key="3">
    <source>
        <dbReference type="ARBA" id="ARBA00022448"/>
    </source>
</evidence>
<feature type="compositionally biased region" description="Basic and acidic residues" evidence="10">
    <location>
        <begin position="130"/>
        <end position="155"/>
    </location>
</feature>
<keyword evidence="4" id="KW-0138">CF(0)</keyword>
<dbReference type="PANTHER" id="PTHR13080">
    <property type="entry name" value="ATP SYNTHASE F CHAIN, MITOCHONDRIAL-RELATED"/>
    <property type="match status" value="1"/>
</dbReference>
<keyword evidence="3" id="KW-0813">Transport</keyword>
<keyword evidence="5" id="KW-0375">Hydrogen ion transport</keyword>
<dbReference type="Pfam" id="PF10206">
    <property type="entry name" value="WRW"/>
    <property type="match status" value="1"/>
</dbReference>
<feature type="compositionally biased region" description="Polar residues" evidence="10">
    <location>
        <begin position="358"/>
        <end position="373"/>
    </location>
</feature>
<gene>
    <name evidence="12" type="ORF">AMEX_G18799</name>
</gene>
<feature type="region of interest" description="Disordered" evidence="10">
    <location>
        <begin position="55"/>
        <end position="98"/>
    </location>
</feature>
<organism evidence="12 13">
    <name type="scientific">Astyanax mexicanus</name>
    <name type="common">Blind cave fish</name>
    <name type="synonym">Astyanax fasciatus mexicanus</name>
    <dbReference type="NCBI Taxonomy" id="7994"/>
    <lineage>
        <taxon>Eukaryota</taxon>
        <taxon>Metazoa</taxon>
        <taxon>Chordata</taxon>
        <taxon>Craniata</taxon>
        <taxon>Vertebrata</taxon>
        <taxon>Euteleostomi</taxon>
        <taxon>Actinopterygii</taxon>
        <taxon>Neopterygii</taxon>
        <taxon>Teleostei</taxon>
        <taxon>Ostariophysi</taxon>
        <taxon>Characiformes</taxon>
        <taxon>Characoidei</taxon>
        <taxon>Acestrorhamphidae</taxon>
        <taxon>Acestrorhamphinae</taxon>
        <taxon>Astyanax</taxon>
    </lineage>
</organism>
<evidence type="ECO:0000256" key="6">
    <source>
        <dbReference type="ARBA" id="ARBA00023065"/>
    </source>
</evidence>
<sequence>MIQVNLFPFFKSSPTELCPFCGKPFKRLKSHLPHCKMSPGSKTKKSNTGPEELLTATSKDTTQKHHKNKASLFRENLKESSSLKPQAKSNMKAEKVSVDEDTLAKVLSAERRDTETVKPKSKWLAKREQEMMKRATRLTQKENRSTSDSQKEKDNGVISETSKGQVKGGLQIERKCAQGQNLKKPKGTFLTSQVTTTKFDMSVSELLHVPQTADSQTERSRQRHNANVFDETQKSPKAQSKTLASVPRVKEDFSFFQTKTSVWDHIKHGLYDRRLDSVPALQPTGTTQEVSVHRHPTEKKQTAVTKASSPSSGDLFASSQTSVQKIPEDLFTSVLKNKRLIEPSPERVTDYGRPPHSGISSNDGLLTKHQSSRLPPENPDPGAVQRLGDVRLGELAAWLRTRTPKSPGGAVTMFHRGWQWYYRKYIDVQKGGIGGISMLIAGYCVLSYIWSYPHLKKERWRKYH</sequence>
<accession>A0A8T2LD89</accession>
<evidence type="ECO:0008006" key="14">
    <source>
        <dbReference type="Google" id="ProtNLM"/>
    </source>
</evidence>
<comment type="similarity">
    <text evidence="2">Belongs to the ATPase F chain family.</text>
</comment>
<dbReference type="PANTHER" id="PTHR13080:SF17">
    <property type="entry name" value="ATP SYNTHASE SUBUNIT F, MITOCHONDRIAL"/>
    <property type="match status" value="1"/>
</dbReference>
<feature type="region of interest" description="Disordered" evidence="10">
    <location>
        <begin position="130"/>
        <end position="169"/>
    </location>
</feature>
<dbReference type="AlphaFoldDB" id="A0A8T2LD89"/>
<feature type="region of interest" description="Disordered" evidence="10">
    <location>
        <begin position="211"/>
        <end position="243"/>
    </location>
</feature>
<feature type="transmembrane region" description="Helical" evidence="11">
    <location>
        <begin position="432"/>
        <end position="452"/>
    </location>
</feature>
<dbReference type="EMBL" id="JAICCE010000015">
    <property type="protein sequence ID" value="KAG9267922.1"/>
    <property type="molecule type" value="Genomic_DNA"/>
</dbReference>
<feature type="compositionally biased region" description="Polar residues" evidence="10">
    <location>
        <begin position="79"/>
        <end position="89"/>
    </location>
</feature>
<protein>
    <recommendedName>
        <fullName evidence="14">ATP synthase subunit f, mitochondrial</fullName>
    </recommendedName>
</protein>
<evidence type="ECO:0000256" key="8">
    <source>
        <dbReference type="ARBA" id="ARBA00023136"/>
    </source>
</evidence>
<dbReference type="Proteomes" id="UP000752171">
    <property type="component" value="Unassembled WGS sequence"/>
</dbReference>
<keyword evidence="6" id="KW-0406">Ion transport</keyword>
<feature type="region of interest" description="Disordered" evidence="10">
    <location>
        <begin position="345"/>
        <end position="384"/>
    </location>
</feature>
<dbReference type="GO" id="GO:0046933">
    <property type="term" value="F:proton-transporting ATP synthase activity, rotational mechanism"/>
    <property type="evidence" value="ECO:0007669"/>
    <property type="project" value="TreeGrafter"/>
</dbReference>
<evidence type="ECO:0000313" key="12">
    <source>
        <dbReference type="EMBL" id="KAG9267922.1"/>
    </source>
</evidence>
<dbReference type="InterPro" id="IPR019344">
    <property type="entry name" value="F1F0-ATPsyn_F_prd"/>
</dbReference>
<keyword evidence="8 11" id="KW-0472">Membrane</keyword>
<reference evidence="12 13" key="1">
    <citation type="submission" date="2021-07" db="EMBL/GenBank/DDBJ databases">
        <authorList>
            <person name="Imarazene B."/>
            <person name="Zahm M."/>
            <person name="Klopp C."/>
            <person name="Cabau C."/>
            <person name="Beille S."/>
            <person name="Jouanno E."/>
            <person name="Castinel A."/>
            <person name="Lluch J."/>
            <person name="Gil L."/>
            <person name="Kuchtly C."/>
            <person name="Lopez Roques C."/>
            <person name="Donnadieu C."/>
            <person name="Parrinello H."/>
            <person name="Journot L."/>
            <person name="Du K."/>
            <person name="Schartl M."/>
            <person name="Retaux S."/>
            <person name="Guiguen Y."/>
        </authorList>
    </citation>
    <scope>NUCLEOTIDE SEQUENCE [LARGE SCALE GENOMIC DNA]</scope>
    <source>
        <strain evidence="12">Pach_M1</strain>
        <tissue evidence="12">Testis</tissue>
    </source>
</reference>
<evidence type="ECO:0000256" key="1">
    <source>
        <dbReference type="ARBA" id="ARBA00004325"/>
    </source>
</evidence>
<keyword evidence="7" id="KW-0496">Mitochondrion</keyword>
<evidence type="ECO:0000256" key="7">
    <source>
        <dbReference type="ARBA" id="ARBA00023128"/>
    </source>
</evidence>
<keyword evidence="11" id="KW-0812">Transmembrane</keyword>
<evidence type="ECO:0000256" key="11">
    <source>
        <dbReference type="SAM" id="Phobius"/>
    </source>
</evidence>
<comment type="caution">
    <text evidence="12">The sequence shown here is derived from an EMBL/GenBank/DDBJ whole genome shotgun (WGS) entry which is preliminary data.</text>
</comment>
<dbReference type="GO" id="GO:0042776">
    <property type="term" value="P:proton motive force-driven mitochondrial ATP synthesis"/>
    <property type="evidence" value="ECO:0007669"/>
    <property type="project" value="TreeGrafter"/>
</dbReference>
<evidence type="ECO:0000256" key="2">
    <source>
        <dbReference type="ARBA" id="ARBA00005895"/>
    </source>
</evidence>
<name>A0A8T2LD89_ASTMX</name>